<evidence type="ECO:0000313" key="1">
    <source>
        <dbReference type="Proteomes" id="UP000492821"/>
    </source>
</evidence>
<sequence>MGAKQETITALRASVWKRFGLRRPLAGLSPGILFPLPVVVQQMETILRTFLITPSTVLPIKTIFTVKATKIFESVERKALVVIINSLISHFPRSVDAFFSFYRRSDFTAPH</sequence>
<proteinExistence type="predicted"/>
<name>A0A7E4VXA0_PANRE</name>
<reference evidence="1" key="1">
    <citation type="journal article" date="2013" name="Genetics">
        <title>The draft genome and transcriptome of Panagrellus redivivus are shaped by the harsh demands of a free-living lifestyle.</title>
        <authorList>
            <person name="Srinivasan J."/>
            <person name="Dillman A.R."/>
            <person name="Macchietto M.G."/>
            <person name="Heikkinen L."/>
            <person name="Lakso M."/>
            <person name="Fracchia K.M."/>
            <person name="Antoshechkin I."/>
            <person name="Mortazavi A."/>
            <person name="Wong G."/>
            <person name="Sternberg P.W."/>
        </authorList>
    </citation>
    <scope>NUCLEOTIDE SEQUENCE [LARGE SCALE GENOMIC DNA]</scope>
    <source>
        <strain evidence="1">MT8872</strain>
    </source>
</reference>
<dbReference type="Proteomes" id="UP000492821">
    <property type="component" value="Unassembled WGS sequence"/>
</dbReference>
<keyword evidence="1" id="KW-1185">Reference proteome</keyword>
<protein>
    <submittedName>
        <fullName evidence="2">Uncharacterized protein</fullName>
    </submittedName>
</protein>
<dbReference type="AlphaFoldDB" id="A0A7E4VXA0"/>
<reference evidence="2" key="2">
    <citation type="submission" date="2020-10" db="UniProtKB">
        <authorList>
            <consortium name="WormBaseParasite"/>
        </authorList>
    </citation>
    <scope>IDENTIFICATION</scope>
</reference>
<accession>A0A7E4VXA0</accession>
<evidence type="ECO:0000313" key="2">
    <source>
        <dbReference type="WBParaSite" id="Pan_g4684.t1"/>
    </source>
</evidence>
<dbReference type="WBParaSite" id="Pan_g4684.t1">
    <property type="protein sequence ID" value="Pan_g4684.t1"/>
    <property type="gene ID" value="Pan_g4684"/>
</dbReference>
<organism evidence="1 2">
    <name type="scientific">Panagrellus redivivus</name>
    <name type="common">Microworm</name>
    <dbReference type="NCBI Taxonomy" id="6233"/>
    <lineage>
        <taxon>Eukaryota</taxon>
        <taxon>Metazoa</taxon>
        <taxon>Ecdysozoa</taxon>
        <taxon>Nematoda</taxon>
        <taxon>Chromadorea</taxon>
        <taxon>Rhabditida</taxon>
        <taxon>Tylenchina</taxon>
        <taxon>Panagrolaimomorpha</taxon>
        <taxon>Panagrolaimoidea</taxon>
        <taxon>Panagrolaimidae</taxon>
        <taxon>Panagrellus</taxon>
    </lineage>
</organism>